<sequence length="496" mass="58479">MKLNFIDATLDRLKEPLAIITTKHDIIEFLKLQKLKCKYYLNAEIELNQESALIKQLSKCNVKHPFFKNSLCNNRLPIENLGKNYSILINEVKLINKKIDLHGFELNNQVLNCELSYLEEWQNVPENELHFYYAQVHIKNSYLSIKRIVDQIMVNTNLDHQQTKKLISQLYLKINSSLQNFKSKFGKSIEESKLQEMEIDDFRFLIQFYIQKLLKHIELNYQTVLDHTVPIPMRSQLRNTCELLEKQNEILQRTLSLSSEIISLIKLPFEHIKELEACPKFCFSKAYFLINYIEIWHYYSAKQALTDMHALDICMRANLNANQLISYSGEFIKDHLSRIDSFQEKKLELHRYIKTVKQIPIQNKESYIPENKSLKKHILKWLKEELTFVDKVLEQSVTLQIPAPNTPLEVPKEKLNINLTNPEIALFFRLMVETNLIQTSTRTQIFDFITDNLKTETSESLSKANIKNKYYSPEHTSFETVKKALINMLDVLKRDL</sequence>
<evidence type="ECO:0000313" key="2">
    <source>
        <dbReference type="Proteomes" id="UP000236454"/>
    </source>
</evidence>
<evidence type="ECO:0000313" key="1">
    <source>
        <dbReference type="EMBL" id="SFT47623.1"/>
    </source>
</evidence>
<gene>
    <name evidence="1" type="ORF">SAMN05216474_0771</name>
</gene>
<dbReference type="STRING" id="477690.SAMN05216474_0771"/>
<dbReference type="RefSeq" id="WP_090246522.1">
    <property type="nucleotide sequence ID" value="NZ_FPAS01000001.1"/>
</dbReference>
<dbReference type="EMBL" id="FPAS01000001">
    <property type="protein sequence ID" value="SFT47623.1"/>
    <property type="molecule type" value="Genomic_DNA"/>
</dbReference>
<organism evidence="1 2">
    <name type="scientific">Lishizhenia tianjinensis</name>
    <dbReference type="NCBI Taxonomy" id="477690"/>
    <lineage>
        <taxon>Bacteria</taxon>
        <taxon>Pseudomonadati</taxon>
        <taxon>Bacteroidota</taxon>
        <taxon>Flavobacteriia</taxon>
        <taxon>Flavobacteriales</taxon>
        <taxon>Crocinitomicaceae</taxon>
        <taxon>Lishizhenia</taxon>
    </lineage>
</organism>
<protein>
    <submittedName>
        <fullName evidence="1">Uncharacterized protein</fullName>
    </submittedName>
</protein>
<reference evidence="1 2" key="1">
    <citation type="submission" date="2016-10" db="EMBL/GenBank/DDBJ databases">
        <authorList>
            <person name="de Groot N.N."/>
        </authorList>
    </citation>
    <scope>NUCLEOTIDE SEQUENCE [LARGE SCALE GENOMIC DNA]</scope>
    <source>
        <strain evidence="1 2">CGMCC 1.7005</strain>
    </source>
</reference>
<name>A0A1I6YAV7_9FLAO</name>
<dbReference type="AlphaFoldDB" id="A0A1I6YAV7"/>
<proteinExistence type="predicted"/>
<accession>A0A1I6YAV7</accession>
<dbReference type="Proteomes" id="UP000236454">
    <property type="component" value="Unassembled WGS sequence"/>
</dbReference>
<keyword evidence="2" id="KW-1185">Reference proteome</keyword>